<dbReference type="PANTHER" id="PTHR43194">
    <property type="entry name" value="HYDROLASE ALPHA/BETA FOLD FAMILY"/>
    <property type="match status" value="1"/>
</dbReference>
<dbReference type="PANTHER" id="PTHR43194:SF2">
    <property type="entry name" value="PEROXISOMAL MEMBRANE PROTEIN LPX1"/>
    <property type="match status" value="1"/>
</dbReference>
<dbReference type="EMBL" id="JAUIRO010000007">
    <property type="protein sequence ID" value="KAK0706687.1"/>
    <property type="molecule type" value="Genomic_DNA"/>
</dbReference>
<dbReference type="InterPro" id="IPR050228">
    <property type="entry name" value="Carboxylesterase_BioH"/>
</dbReference>
<sequence>MFNFHLSYQWLHWRRPVSRPLPRLPDGVERFFVQTAGGDVEVLYAKPKGPAKTSHPHPHPRPHPLFFAHGGMGGAWVWLEYLEYFSARGIPCYAVSLRGHGNSWYPSFLHMVYGTTKRMLADDLVAGIRWAQERESGNEVVLVGHSSGGGLSQLILSEQDVKVKGLALVAAVPGFGSFRVYVNWWLLDPWFTLRMVFHGWHPNSPLSHPALTKRAFFSEHVTDDLVKRFQQRINSYESFLWPLGMGYSFVNPRKMLPQITSNTATGQRILILCGGADKLMTLPVMTRLADMYRAAFFNLSRRRKLDAVGDEINSISEEGQQDTTGQGVRLCVVPGAGHHLQNDVQWEVGAQKLLTFYEQL</sequence>
<dbReference type="AlphaFoldDB" id="A0AA40DMW0"/>
<feature type="domain" description="AB hydrolase-1" evidence="1">
    <location>
        <begin position="65"/>
        <end position="339"/>
    </location>
</feature>
<evidence type="ECO:0000313" key="3">
    <source>
        <dbReference type="Proteomes" id="UP001172101"/>
    </source>
</evidence>
<dbReference type="SUPFAM" id="SSF53474">
    <property type="entry name" value="alpha/beta-Hydrolases"/>
    <property type="match status" value="1"/>
</dbReference>
<reference evidence="2" key="1">
    <citation type="submission" date="2023-06" db="EMBL/GenBank/DDBJ databases">
        <title>Genome-scale phylogeny and comparative genomics of the fungal order Sordariales.</title>
        <authorList>
            <consortium name="Lawrence Berkeley National Laboratory"/>
            <person name="Hensen N."/>
            <person name="Bonometti L."/>
            <person name="Westerberg I."/>
            <person name="Brannstrom I.O."/>
            <person name="Guillou S."/>
            <person name="Cros-Aarteil S."/>
            <person name="Calhoun S."/>
            <person name="Haridas S."/>
            <person name="Kuo A."/>
            <person name="Mondo S."/>
            <person name="Pangilinan J."/>
            <person name="Riley R."/>
            <person name="LaButti K."/>
            <person name="Andreopoulos B."/>
            <person name="Lipzen A."/>
            <person name="Chen C."/>
            <person name="Yanf M."/>
            <person name="Daum C."/>
            <person name="Ng V."/>
            <person name="Clum A."/>
            <person name="Steindorff A."/>
            <person name="Ohm R."/>
            <person name="Martin F."/>
            <person name="Silar P."/>
            <person name="Natvig D."/>
            <person name="Lalanne C."/>
            <person name="Gautier V."/>
            <person name="Ament-velasquez S.L."/>
            <person name="Kruys A."/>
            <person name="Hutchinson M.I."/>
            <person name="Powell A.J."/>
            <person name="Barry K."/>
            <person name="Miller A.N."/>
            <person name="Grigoriev I.V."/>
            <person name="Debuchy R."/>
            <person name="Gladieux P."/>
            <person name="Thoren M.H."/>
            <person name="Johannesson H."/>
        </authorList>
    </citation>
    <scope>NUCLEOTIDE SEQUENCE</scope>
    <source>
        <strain evidence="2">SMH2392-1A</strain>
    </source>
</reference>
<dbReference type="Proteomes" id="UP001172101">
    <property type="component" value="Unassembled WGS sequence"/>
</dbReference>
<dbReference type="RefSeq" id="XP_060291781.1">
    <property type="nucleotide sequence ID" value="XM_060438613.1"/>
</dbReference>
<dbReference type="GeneID" id="85321883"/>
<dbReference type="Gene3D" id="3.40.50.1820">
    <property type="entry name" value="alpha/beta hydrolase"/>
    <property type="match status" value="1"/>
</dbReference>
<dbReference type="InterPro" id="IPR000073">
    <property type="entry name" value="AB_hydrolase_1"/>
</dbReference>
<evidence type="ECO:0000259" key="1">
    <source>
        <dbReference type="Pfam" id="PF12697"/>
    </source>
</evidence>
<dbReference type="InterPro" id="IPR029058">
    <property type="entry name" value="AB_hydrolase_fold"/>
</dbReference>
<dbReference type="GO" id="GO:0016787">
    <property type="term" value="F:hydrolase activity"/>
    <property type="evidence" value="ECO:0007669"/>
    <property type="project" value="UniProtKB-KW"/>
</dbReference>
<keyword evidence="3" id="KW-1185">Reference proteome</keyword>
<organism evidence="2 3">
    <name type="scientific">Lasiosphaeria miniovina</name>
    <dbReference type="NCBI Taxonomy" id="1954250"/>
    <lineage>
        <taxon>Eukaryota</taxon>
        <taxon>Fungi</taxon>
        <taxon>Dikarya</taxon>
        <taxon>Ascomycota</taxon>
        <taxon>Pezizomycotina</taxon>
        <taxon>Sordariomycetes</taxon>
        <taxon>Sordariomycetidae</taxon>
        <taxon>Sordariales</taxon>
        <taxon>Lasiosphaeriaceae</taxon>
        <taxon>Lasiosphaeria</taxon>
    </lineage>
</organism>
<gene>
    <name evidence="2" type="ORF">B0T26DRAFT_655282</name>
</gene>
<keyword evidence="2" id="KW-0378">Hydrolase</keyword>
<evidence type="ECO:0000313" key="2">
    <source>
        <dbReference type="EMBL" id="KAK0706687.1"/>
    </source>
</evidence>
<proteinExistence type="predicted"/>
<dbReference type="Pfam" id="PF12697">
    <property type="entry name" value="Abhydrolase_6"/>
    <property type="match status" value="1"/>
</dbReference>
<name>A0AA40DMW0_9PEZI</name>
<protein>
    <submittedName>
        <fullName evidence="2">Alpha/Beta hydrolase protein</fullName>
    </submittedName>
</protein>
<comment type="caution">
    <text evidence="2">The sequence shown here is derived from an EMBL/GenBank/DDBJ whole genome shotgun (WGS) entry which is preliminary data.</text>
</comment>
<accession>A0AA40DMW0</accession>